<gene>
    <name evidence="5" type="ORF">HERI1096_LOCUS20241</name>
</gene>
<dbReference type="SMART" id="SM00558">
    <property type="entry name" value="JmjC"/>
    <property type="match status" value="1"/>
</dbReference>
<dbReference type="PROSITE" id="PS51184">
    <property type="entry name" value="JMJC"/>
    <property type="match status" value="1"/>
</dbReference>
<keyword evidence="1" id="KW-0175">Coiled coil</keyword>
<protein>
    <recommendedName>
        <fullName evidence="4">JmjC domain-containing protein</fullName>
    </recommendedName>
</protein>
<dbReference type="SUPFAM" id="SSF48403">
    <property type="entry name" value="Ankyrin repeat"/>
    <property type="match status" value="1"/>
</dbReference>
<feature type="signal peptide" evidence="3">
    <location>
        <begin position="1"/>
        <end position="39"/>
    </location>
</feature>
<dbReference type="PANTHER" id="PTHR12480:SF35">
    <property type="entry name" value="TRANSCRIPTION FACTOR JUMONJI, JMJC DOMAIN-CONTAINING PROTEIN"/>
    <property type="match status" value="1"/>
</dbReference>
<feature type="region of interest" description="Disordered" evidence="2">
    <location>
        <begin position="656"/>
        <end position="688"/>
    </location>
</feature>
<dbReference type="EMBL" id="HBHX01036412">
    <property type="protein sequence ID" value="CAE0119542.1"/>
    <property type="molecule type" value="Transcribed_RNA"/>
</dbReference>
<proteinExistence type="predicted"/>
<feature type="coiled-coil region" evidence="1">
    <location>
        <begin position="615"/>
        <end position="649"/>
    </location>
</feature>
<feature type="domain" description="JmjC" evidence="4">
    <location>
        <begin position="416"/>
        <end position="566"/>
    </location>
</feature>
<evidence type="ECO:0000256" key="1">
    <source>
        <dbReference type="SAM" id="Coils"/>
    </source>
</evidence>
<feature type="chain" id="PRO_5031309699" description="JmjC domain-containing protein" evidence="3">
    <location>
        <begin position="40"/>
        <end position="688"/>
    </location>
</feature>
<dbReference type="GO" id="GO:0005737">
    <property type="term" value="C:cytoplasm"/>
    <property type="evidence" value="ECO:0007669"/>
    <property type="project" value="TreeGrafter"/>
</dbReference>
<evidence type="ECO:0000259" key="4">
    <source>
        <dbReference type="PROSITE" id="PS51184"/>
    </source>
</evidence>
<evidence type="ECO:0000313" key="5">
    <source>
        <dbReference type="EMBL" id="CAE0119542.1"/>
    </source>
</evidence>
<feature type="compositionally biased region" description="Basic residues" evidence="2">
    <location>
        <begin position="667"/>
        <end position="688"/>
    </location>
</feature>
<dbReference type="Gene3D" id="1.25.40.20">
    <property type="entry name" value="Ankyrin repeat-containing domain"/>
    <property type="match status" value="1"/>
</dbReference>
<dbReference type="InterPro" id="IPR036770">
    <property type="entry name" value="Ankyrin_rpt-contain_sf"/>
</dbReference>
<dbReference type="AlphaFoldDB" id="A0A7S3F2P6"/>
<reference evidence="5" key="1">
    <citation type="submission" date="2021-01" db="EMBL/GenBank/DDBJ databases">
        <authorList>
            <person name="Corre E."/>
            <person name="Pelletier E."/>
            <person name="Niang G."/>
            <person name="Scheremetjew M."/>
            <person name="Finn R."/>
            <person name="Kale V."/>
            <person name="Holt S."/>
            <person name="Cochrane G."/>
            <person name="Meng A."/>
            <person name="Brown T."/>
            <person name="Cohen L."/>
        </authorList>
    </citation>
    <scope>NUCLEOTIDE SEQUENCE</scope>
    <source>
        <strain evidence="5">CCMP281</strain>
    </source>
</reference>
<dbReference type="Gene3D" id="2.60.120.650">
    <property type="entry name" value="Cupin"/>
    <property type="match status" value="1"/>
</dbReference>
<name>A0A7S3F2P6_9EUKA</name>
<dbReference type="SUPFAM" id="SSF51197">
    <property type="entry name" value="Clavaminate synthase-like"/>
    <property type="match status" value="1"/>
</dbReference>
<accession>A0A7S3F2P6</accession>
<dbReference type="PANTHER" id="PTHR12480">
    <property type="entry name" value="ARGININE DEMETHYLASE AND LYSYL-HYDROXYLASE JMJD"/>
    <property type="match status" value="1"/>
</dbReference>
<evidence type="ECO:0000256" key="2">
    <source>
        <dbReference type="SAM" id="MobiDB-lite"/>
    </source>
</evidence>
<evidence type="ECO:0000256" key="3">
    <source>
        <dbReference type="SAM" id="SignalP"/>
    </source>
</evidence>
<dbReference type="InterPro" id="IPR050910">
    <property type="entry name" value="JMJD6_ArgDemeth/LysHydrox"/>
</dbReference>
<dbReference type="InterPro" id="IPR003347">
    <property type="entry name" value="JmjC_dom"/>
</dbReference>
<sequence>MATFISSRQRAHPAWGLAVLQAACVIVAVVGEAIEECRADDSTGICPGANRKRRSQRARKGKVLAPVDEPIDALLSEAWLAEVHMKSELWATADLDEFALHHLLKLPLLLCLPDDNEVAKTTTWGASQTRTVYRRAVQAEAERLVLPAVRFRLQQSPRLVSVADGDRVTPIHLAAWCGLPLLLKEFLQVANNASALTGALTLRGRSPMDEALTNGYVEVAQVLLQAMRPAAAQRALEKVLRVARLAGSALSVVAAETLVASMGQNRRVQTAEPSRVPPKEETGLPADGCAEGGGWNIPEPDAAQDQPCDIDVRRVLSADEYADEYFSLGRPVILRGAMGLSQRCEFSRSSATMRSRMSLTEWSCGRLPYPAMNGQTHCGNFSLNDLNNGRQCDGADEVSSSTSRISPTCVRNVKPSKVNGSDYYAQLPQAWRRLRGRRSAPLPVLQRVWRGAHAAQLFVGGDRSGAQMHFHAAAVNVNIWGNKRWLLTPPRFAGSSPRSGPEWAAAASQEGLPAGFPLRCTQRPGDVLILPPLWGHATANDAFSLGFGFLFDDMVTSSYQYLPDEASHNPMALVSDEYATGARDEGVDMGTQRPVVQADPMPCTSEHAKVTLAKARRARAERLAVQAEAAKAQARADQKRAAAVEAQEMVTQVQLRLHNARATERKVQRKPGKQRKQGKQKRSRKAKS</sequence>
<organism evidence="5">
    <name type="scientific">Haptolina ericina</name>
    <dbReference type="NCBI Taxonomy" id="156174"/>
    <lineage>
        <taxon>Eukaryota</taxon>
        <taxon>Haptista</taxon>
        <taxon>Haptophyta</taxon>
        <taxon>Prymnesiophyceae</taxon>
        <taxon>Prymnesiales</taxon>
        <taxon>Prymnesiaceae</taxon>
        <taxon>Haptolina</taxon>
    </lineage>
</organism>
<keyword evidence="3" id="KW-0732">Signal</keyword>